<reference evidence="3" key="1">
    <citation type="journal article" date="2013" name="Science">
        <title>The Amborella genome and the evolution of flowering plants.</title>
        <authorList>
            <consortium name="Amborella Genome Project"/>
        </authorList>
    </citation>
    <scope>NUCLEOTIDE SEQUENCE [LARGE SCALE GENOMIC DNA]</scope>
</reference>
<dbReference type="Gramene" id="ERN10656">
    <property type="protein sequence ID" value="ERN10656"/>
    <property type="gene ID" value="AMTR_s00028p00219740"/>
</dbReference>
<feature type="region of interest" description="Disordered" evidence="1">
    <location>
        <begin position="49"/>
        <end position="70"/>
    </location>
</feature>
<dbReference type="AlphaFoldDB" id="W1PSH9"/>
<evidence type="ECO:0000313" key="3">
    <source>
        <dbReference type="Proteomes" id="UP000017836"/>
    </source>
</evidence>
<dbReference type="EMBL" id="KI392812">
    <property type="protein sequence ID" value="ERN10656.1"/>
    <property type="molecule type" value="Genomic_DNA"/>
</dbReference>
<protein>
    <submittedName>
        <fullName evidence="2">Uncharacterized protein</fullName>
    </submittedName>
</protein>
<gene>
    <name evidence="2" type="ORF">AMTR_s00028p00219740</name>
</gene>
<evidence type="ECO:0000256" key="1">
    <source>
        <dbReference type="SAM" id="MobiDB-lite"/>
    </source>
</evidence>
<sequence length="70" mass="8024">MAERERKWQGRWLQQEVVEVKELQVMEDNGVAEEMAAVEMIRSLITVEMNDGEESGSGRKKKAEMEVAGR</sequence>
<name>W1PSH9_AMBTC</name>
<evidence type="ECO:0000313" key="2">
    <source>
        <dbReference type="EMBL" id="ERN10656.1"/>
    </source>
</evidence>
<organism evidence="2 3">
    <name type="scientific">Amborella trichopoda</name>
    <dbReference type="NCBI Taxonomy" id="13333"/>
    <lineage>
        <taxon>Eukaryota</taxon>
        <taxon>Viridiplantae</taxon>
        <taxon>Streptophyta</taxon>
        <taxon>Embryophyta</taxon>
        <taxon>Tracheophyta</taxon>
        <taxon>Spermatophyta</taxon>
        <taxon>Magnoliopsida</taxon>
        <taxon>Amborellales</taxon>
        <taxon>Amborellaceae</taxon>
        <taxon>Amborella</taxon>
    </lineage>
</organism>
<dbReference type="Proteomes" id="UP000017836">
    <property type="component" value="Unassembled WGS sequence"/>
</dbReference>
<dbReference type="HOGENOM" id="CLU_2761151_0_0_1"/>
<proteinExistence type="predicted"/>
<accession>W1PSH9</accession>
<keyword evidence="3" id="KW-1185">Reference proteome</keyword>